<evidence type="ECO:0000313" key="2">
    <source>
        <dbReference type="EMBL" id="BAC83555.1"/>
    </source>
</evidence>
<reference evidence="3" key="1">
    <citation type="journal article" date="2005" name="Nature">
        <title>The map-based sequence of the rice genome.</title>
        <authorList>
            <consortium name="International rice genome sequencing project (IRGSP)"/>
            <person name="Matsumoto T."/>
            <person name="Wu J."/>
            <person name="Kanamori H."/>
            <person name="Katayose Y."/>
            <person name="Fujisawa M."/>
            <person name="Namiki N."/>
            <person name="Mizuno H."/>
            <person name="Yamamoto K."/>
            <person name="Antonio B.A."/>
            <person name="Baba T."/>
            <person name="Sakata K."/>
            <person name="Nagamura Y."/>
            <person name="Aoki H."/>
            <person name="Arikawa K."/>
            <person name="Arita K."/>
            <person name="Bito T."/>
            <person name="Chiden Y."/>
            <person name="Fujitsuka N."/>
            <person name="Fukunaka R."/>
            <person name="Hamada M."/>
            <person name="Harada C."/>
            <person name="Hayashi A."/>
            <person name="Hijishita S."/>
            <person name="Honda M."/>
            <person name="Hosokawa S."/>
            <person name="Ichikawa Y."/>
            <person name="Idonuma A."/>
            <person name="Iijima M."/>
            <person name="Ikeda M."/>
            <person name="Ikeno M."/>
            <person name="Ito K."/>
            <person name="Ito S."/>
            <person name="Ito T."/>
            <person name="Ito Y."/>
            <person name="Ito Y."/>
            <person name="Iwabuchi A."/>
            <person name="Kamiya K."/>
            <person name="Karasawa W."/>
            <person name="Kurita K."/>
            <person name="Katagiri S."/>
            <person name="Kikuta A."/>
            <person name="Kobayashi H."/>
            <person name="Kobayashi N."/>
            <person name="Machita K."/>
            <person name="Maehara T."/>
            <person name="Masukawa M."/>
            <person name="Mizubayashi T."/>
            <person name="Mukai Y."/>
            <person name="Nagasaki H."/>
            <person name="Nagata Y."/>
            <person name="Naito S."/>
            <person name="Nakashima M."/>
            <person name="Nakama Y."/>
            <person name="Nakamichi Y."/>
            <person name="Nakamura M."/>
            <person name="Meguro A."/>
            <person name="Negishi M."/>
            <person name="Ohta I."/>
            <person name="Ohta T."/>
            <person name="Okamoto M."/>
            <person name="Ono N."/>
            <person name="Saji S."/>
            <person name="Sakaguchi M."/>
            <person name="Sakai K."/>
            <person name="Shibata M."/>
            <person name="Shimokawa T."/>
            <person name="Song J."/>
            <person name="Takazaki Y."/>
            <person name="Terasawa K."/>
            <person name="Tsugane M."/>
            <person name="Tsuji K."/>
            <person name="Ueda S."/>
            <person name="Waki K."/>
            <person name="Yamagata H."/>
            <person name="Yamamoto M."/>
            <person name="Yamamoto S."/>
            <person name="Yamane H."/>
            <person name="Yoshiki S."/>
            <person name="Yoshihara R."/>
            <person name="Yukawa K."/>
            <person name="Zhong H."/>
            <person name="Yano M."/>
            <person name="Yuan Q."/>
            <person name="Ouyang S."/>
            <person name="Liu J."/>
            <person name="Jones K.M."/>
            <person name="Gansberger K."/>
            <person name="Moffat K."/>
            <person name="Hill J."/>
            <person name="Bera J."/>
            <person name="Fadrosh D."/>
            <person name="Jin S."/>
            <person name="Johri S."/>
            <person name="Kim M."/>
            <person name="Overton L."/>
            <person name="Reardon M."/>
            <person name="Tsitrin T."/>
            <person name="Vuong H."/>
            <person name="Weaver B."/>
            <person name="Ciecko A."/>
            <person name="Tallon L."/>
            <person name="Jackson J."/>
            <person name="Pai G."/>
            <person name="Aken S.V."/>
            <person name="Utterback T."/>
            <person name="Reidmuller S."/>
            <person name="Feldblyum T."/>
            <person name="Hsiao J."/>
            <person name="Zismann V."/>
            <person name="Iobst S."/>
            <person name="de Vazeille A.R."/>
            <person name="Buell C.R."/>
            <person name="Ying K."/>
            <person name="Li Y."/>
            <person name="Lu T."/>
            <person name="Huang Y."/>
            <person name="Zhao Q."/>
            <person name="Feng Q."/>
            <person name="Zhang L."/>
            <person name="Zhu J."/>
            <person name="Weng Q."/>
            <person name="Mu J."/>
            <person name="Lu Y."/>
            <person name="Fan D."/>
            <person name="Liu Y."/>
            <person name="Guan J."/>
            <person name="Zhang Y."/>
            <person name="Yu S."/>
            <person name="Liu X."/>
            <person name="Zhang Y."/>
            <person name="Hong G."/>
            <person name="Han B."/>
            <person name="Choisne N."/>
            <person name="Demange N."/>
            <person name="Orjeda G."/>
            <person name="Samain S."/>
            <person name="Cattolico L."/>
            <person name="Pelletier E."/>
            <person name="Couloux A."/>
            <person name="Segurens B."/>
            <person name="Wincker P."/>
            <person name="D'Hont A."/>
            <person name="Scarpelli C."/>
            <person name="Weissenbach J."/>
            <person name="Salanoubat M."/>
            <person name="Quetier F."/>
            <person name="Yu Y."/>
            <person name="Kim H.R."/>
            <person name="Rambo T."/>
            <person name="Currie J."/>
            <person name="Collura K."/>
            <person name="Luo M."/>
            <person name="Yang T."/>
            <person name="Ammiraju J.S.S."/>
            <person name="Engler F."/>
            <person name="Soderlund C."/>
            <person name="Wing R.A."/>
            <person name="Palmer L.E."/>
            <person name="de la Bastide M."/>
            <person name="Spiegel L."/>
            <person name="Nascimento L."/>
            <person name="Zutavern T."/>
            <person name="O'Shaughnessy A."/>
            <person name="Dike S."/>
            <person name="Dedhia N."/>
            <person name="Preston R."/>
            <person name="Balija V."/>
            <person name="McCombie W.R."/>
            <person name="Chow T."/>
            <person name="Chen H."/>
            <person name="Chung M."/>
            <person name="Chen C."/>
            <person name="Shaw J."/>
            <person name="Wu H."/>
            <person name="Hsiao K."/>
            <person name="Chao Y."/>
            <person name="Chu M."/>
            <person name="Cheng C."/>
            <person name="Hour A."/>
            <person name="Lee P."/>
            <person name="Lin S."/>
            <person name="Lin Y."/>
            <person name="Liou J."/>
            <person name="Liu S."/>
            <person name="Hsing Y."/>
            <person name="Raghuvanshi S."/>
            <person name="Mohanty A."/>
            <person name="Bharti A.K."/>
            <person name="Gaur A."/>
            <person name="Gupta V."/>
            <person name="Kumar D."/>
            <person name="Ravi V."/>
            <person name="Vij S."/>
            <person name="Kapur A."/>
            <person name="Khurana P."/>
            <person name="Khurana P."/>
            <person name="Khurana J.P."/>
            <person name="Tyagi A.K."/>
            <person name="Gaikwad K."/>
            <person name="Singh A."/>
            <person name="Dalal V."/>
            <person name="Srivastava S."/>
            <person name="Dixit A."/>
            <person name="Pal A.K."/>
            <person name="Ghazi I.A."/>
            <person name="Yadav M."/>
            <person name="Pandit A."/>
            <person name="Bhargava A."/>
            <person name="Sureshbabu K."/>
            <person name="Batra K."/>
            <person name="Sharma T.R."/>
            <person name="Mohapatra T."/>
            <person name="Singh N.K."/>
            <person name="Messing J."/>
            <person name="Nelson A.B."/>
            <person name="Fuks G."/>
            <person name="Kavchok S."/>
            <person name="Keizer G."/>
            <person name="Linton E."/>
            <person name="Llaca V."/>
            <person name="Song R."/>
            <person name="Tanyolac B."/>
            <person name="Young S."/>
            <person name="Ho-Il K."/>
            <person name="Hahn J.H."/>
            <person name="Sangsakoo G."/>
            <person name="Vanavichit A."/>
            <person name="de Mattos Luiz.A.T."/>
            <person name="Zimmer P.D."/>
            <person name="Malone G."/>
            <person name="Dellagostin O."/>
            <person name="de Oliveira A.C."/>
            <person name="Bevan M."/>
            <person name="Bancroft I."/>
            <person name="Minx P."/>
            <person name="Cordum H."/>
            <person name="Wilson R."/>
            <person name="Cheng Z."/>
            <person name="Jin W."/>
            <person name="Jiang J."/>
            <person name="Leong S.A."/>
            <person name="Iwama H."/>
            <person name="Gojobori T."/>
            <person name="Itoh T."/>
            <person name="Niimura Y."/>
            <person name="Fujii Y."/>
            <person name="Habara T."/>
            <person name="Sakai H."/>
            <person name="Sato Y."/>
            <person name="Wilson G."/>
            <person name="Kumar K."/>
            <person name="McCouch S."/>
            <person name="Juretic N."/>
            <person name="Hoen D."/>
            <person name="Wright S."/>
            <person name="Bruskiewich R."/>
            <person name="Bureau T."/>
            <person name="Miyao A."/>
            <person name="Hirochika H."/>
            <person name="Nishikawa T."/>
            <person name="Kadowaki K."/>
            <person name="Sugiura M."/>
            <person name="Burr B."/>
            <person name="Sasaki T."/>
        </authorList>
    </citation>
    <scope>NUCLEOTIDE SEQUENCE [LARGE SCALE GENOMIC DNA]</scope>
    <source>
        <strain evidence="3">cv. Nipponbare</strain>
    </source>
</reference>
<proteinExistence type="predicted"/>
<evidence type="ECO:0000256" key="1">
    <source>
        <dbReference type="SAM" id="MobiDB-lite"/>
    </source>
</evidence>
<sequence>MSRVGADLKLDIADTISCSPAVSVGGKVIATATREGDLELTSSRKGEGGARAHRLSEGRQGGGRSSSPVLGGATTEVVLDPSYYQKLLPSPEPLAQDYIILDLGEKA</sequence>
<evidence type="ECO:0000313" key="3">
    <source>
        <dbReference type="Proteomes" id="UP000000763"/>
    </source>
</evidence>
<organism evidence="2 3">
    <name type="scientific">Oryza sativa subsp. japonica</name>
    <name type="common">Rice</name>
    <dbReference type="NCBI Taxonomy" id="39947"/>
    <lineage>
        <taxon>Eukaryota</taxon>
        <taxon>Viridiplantae</taxon>
        <taxon>Streptophyta</taxon>
        <taxon>Embryophyta</taxon>
        <taxon>Tracheophyta</taxon>
        <taxon>Spermatophyta</taxon>
        <taxon>Magnoliopsida</taxon>
        <taxon>Liliopsida</taxon>
        <taxon>Poales</taxon>
        <taxon>Poaceae</taxon>
        <taxon>BOP clade</taxon>
        <taxon>Oryzoideae</taxon>
        <taxon>Oryzeae</taxon>
        <taxon>Oryzinae</taxon>
        <taxon>Oryza</taxon>
        <taxon>Oryza sativa</taxon>
    </lineage>
</organism>
<gene>
    <name evidence="2" type="primary">P0639B07.26</name>
</gene>
<feature type="compositionally biased region" description="Basic and acidic residues" evidence="1">
    <location>
        <begin position="39"/>
        <end position="57"/>
    </location>
</feature>
<name>Q6ZDV3_ORYSJ</name>
<dbReference type="Proteomes" id="UP000000763">
    <property type="component" value="Chromosome 7"/>
</dbReference>
<dbReference type="AlphaFoldDB" id="Q6ZDV3"/>
<accession>Q6ZDV3</accession>
<feature type="region of interest" description="Disordered" evidence="1">
    <location>
        <begin position="39"/>
        <end position="72"/>
    </location>
</feature>
<dbReference type="EMBL" id="AP004344">
    <property type="protein sequence ID" value="BAC83555.1"/>
    <property type="molecule type" value="Genomic_DNA"/>
</dbReference>
<reference evidence="3" key="2">
    <citation type="journal article" date="2008" name="Nucleic Acids Res.">
        <title>The rice annotation project database (RAP-DB): 2008 update.</title>
        <authorList>
            <consortium name="The rice annotation project (RAP)"/>
        </authorList>
    </citation>
    <scope>GENOME REANNOTATION</scope>
    <source>
        <strain evidence="3">cv. Nipponbare</strain>
    </source>
</reference>
<protein>
    <submittedName>
        <fullName evidence="2">Uncharacterized protein</fullName>
    </submittedName>
</protein>